<gene>
    <name evidence="2" type="ORF">HMF3257_36230</name>
</gene>
<evidence type="ECO:0000313" key="2">
    <source>
        <dbReference type="EMBL" id="RAI78186.1"/>
    </source>
</evidence>
<name>A0A327NVY8_9BACT</name>
<keyword evidence="1" id="KW-0812">Transmembrane</keyword>
<feature type="transmembrane region" description="Helical" evidence="1">
    <location>
        <begin position="77"/>
        <end position="95"/>
    </location>
</feature>
<dbReference type="AlphaFoldDB" id="A0A327NVY8"/>
<feature type="transmembrane region" description="Helical" evidence="1">
    <location>
        <begin position="45"/>
        <end position="65"/>
    </location>
</feature>
<protein>
    <recommendedName>
        <fullName evidence="4">DUF2079 domain-containing protein</fullName>
    </recommendedName>
</protein>
<comment type="caution">
    <text evidence="2">The sequence shown here is derived from an EMBL/GenBank/DDBJ whole genome shotgun (WGS) entry which is preliminary data.</text>
</comment>
<accession>A0A327NVY8</accession>
<feature type="transmembrane region" description="Helical" evidence="1">
    <location>
        <begin position="228"/>
        <end position="248"/>
    </location>
</feature>
<keyword evidence="3" id="KW-1185">Reference proteome</keyword>
<organism evidence="2 3">
    <name type="scientific">Spirosoma telluris</name>
    <dbReference type="NCBI Taxonomy" id="2183553"/>
    <lineage>
        <taxon>Bacteria</taxon>
        <taxon>Pseudomonadati</taxon>
        <taxon>Bacteroidota</taxon>
        <taxon>Cytophagia</taxon>
        <taxon>Cytophagales</taxon>
        <taxon>Cytophagaceae</taxon>
        <taxon>Spirosoma</taxon>
    </lineage>
</organism>
<sequence length="269" mass="31031">MYAFLQMSRSWVDDRPFMYENVWGYHHKIHNYYTVLLWGPLCRAFGAYGLFAVQAGLLLISYAAVNEQLYKRHLQDWARYVLLGVVLFGPVSFWLNDHPNIGWHTELTYLPFALLFALALLRRVRLPAIIAGIAIILVKEDGAVLAAMIHLAYEGIQFTRKRSGQPLWKWLGQRRFWLITIGWGVVFLLGMLWVGYKNNFAEPRLQIALTLLAGNIFEKVFWSQMALLFGHSIILLVPIIGVLGLLVVQTKNNLGNRLFLLWRAWAWAS</sequence>
<keyword evidence="1" id="KW-0472">Membrane</keyword>
<proteinExistence type="predicted"/>
<feature type="transmembrane region" description="Helical" evidence="1">
    <location>
        <begin position="176"/>
        <end position="196"/>
    </location>
</feature>
<dbReference type="EMBL" id="QLII01000001">
    <property type="protein sequence ID" value="RAI78186.1"/>
    <property type="molecule type" value="Genomic_DNA"/>
</dbReference>
<keyword evidence="1" id="KW-1133">Transmembrane helix</keyword>
<evidence type="ECO:0000256" key="1">
    <source>
        <dbReference type="SAM" id="Phobius"/>
    </source>
</evidence>
<feature type="transmembrane region" description="Helical" evidence="1">
    <location>
        <begin position="101"/>
        <end position="121"/>
    </location>
</feature>
<reference evidence="2 3" key="1">
    <citation type="submission" date="2018-06" db="EMBL/GenBank/DDBJ databases">
        <title>Spirosoma sp. HMF3257 Genome sequencing and assembly.</title>
        <authorList>
            <person name="Kang H."/>
            <person name="Cha I."/>
            <person name="Kim H."/>
            <person name="Kang J."/>
            <person name="Joh K."/>
        </authorList>
    </citation>
    <scope>NUCLEOTIDE SEQUENCE [LARGE SCALE GENOMIC DNA]</scope>
    <source>
        <strain evidence="2 3">HMF3257</strain>
    </source>
</reference>
<dbReference type="Proteomes" id="UP000249016">
    <property type="component" value="Unassembled WGS sequence"/>
</dbReference>
<evidence type="ECO:0000313" key="3">
    <source>
        <dbReference type="Proteomes" id="UP000249016"/>
    </source>
</evidence>
<evidence type="ECO:0008006" key="4">
    <source>
        <dbReference type="Google" id="ProtNLM"/>
    </source>
</evidence>